<gene>
    <name evidence="6" type="ORF">EVAR_103263_1</name>
</gene>
<feature type="domain" description="CCHC-type" evidence="5">
    <location>
        <begin position="66"/>
        <end position="80"/>
    </location>
</feature>
<evidence type="ECO:0008006" key="8">
    <source>
        <dbReference type="Google" id="ProtNLM"/>
    </source>
</evidence>
<dbReference type="PROSITE" id="PS50158">
    <property type="entry name" value="ZF_CCHC"/>
    <property type="match status" value="1"/>
</dbReference>
<dbReference type="Gene3D" id="3.30.70.330">
    <property type="match status" value="1"/>
</dbReference>
<dbReference type="Proteomes" id="UP000299102">
    <property type="component" value="Unassembled WGS sequence"/>
</dbReference>
<dbReference type="PANTHER" id="PTHR46259">
    <property type="entry name" value="ZINC FINGER CCHC-TYPE AND RNA-BINDING MOTIF-CONTAINING PROTEIN 1"/>
    <property type="match status" value="1"/>
</dbReference>
<keyword evidence="2" id="KW-0479">Metal-binding</keyword>
<dbReference type="GO" id="GO:0008270">
    <property type="term" value="F:zinc ion binding"/>
    <property type="evidence" value="ECO:0007669"/>
    <property type="project" value="UniProtKB-KW"/>
</dbReference>
<dbReference type="SUPFAM" id="SSF54928">
    <property type="entry name" value="RNA-binding domain, RBD"/>
    <property type="match status" value="1"/>
</dbReference>
<evidence type="ECO:0000313" key="7">
    <source>
        <dbReference type="Proteomes" id="UP000299102"/>
    </source>
</evidence>
<dbReference type="FunFam" id="4.10.60.10:FF:000009">
    <property type="entry name" value="Zinc finger CCHC-type and RNA-binding motif-containing protein 1"/>
    <property type="match status" value="1"/>
</dbReference>
<dbReference type="GO" id="GO:0003723">
    <property type="term" value="F:RNA binding"/>
    <property type="evidence" value="ECO:0007669"/>
    <property type="project" value="UniProtKB-UniRule"/>
</dbReference>
<dbReference type="PROSITE" id="PS50102">
    <property type="entry name" value="RRM"/>
    <property type="match status" value="1"/>
</dbReference>
<dbReference type="InterPro" id="IPR000504">
    <property type="entry name" value="RRM_dom"/>
</dbReference>
<comment type="caution">
    <text evidence="6">The sequence shown here is derived from an EMBL/GenBank/DDBJ whole genome shotgun (WGS) entry which is preliminary data.</text>
</comment>
<dbReference type="InterPro" id="IPR035979">
    <property type="entry name" value="RBD_domain_sf"/>
</dbReference>
<name>A0A4C1YBK3_EUMVA</name>
<dbReference type="STRING" id="151549.A0A4C1YBK3"/>
<dbReference type="EMBL" id="BGZK01001139">
    <property type="protein sequence ID" value="GBP72262.1"/>
    <property type="molecule type" value="Genomic_DNA"/>
</dbReference>
<evidence type="ECO:0000256" key="1">
    <source>
        <dbReference type="ARBA" id="ARBA00022884"/>
    </source>
</evidence>
<evidence type="ECO:0000259" key="5">
    <source>
        <dbReference type="PROSITE" id="PS50158"/>
    </source>
</evidence>
<protein>
    <recommendedName>
        <fullName evidence="8">Zinc finger CCHC-type and RNA-binding motif-containing protein 1</fullName>
    </recommendedName>
</protein>
<evidence type="ECO:0000313" key="6">
    <source>
        <dbReference type="EMBL" id="GBP72262.1"/>
    </source>
</evidence>
<dbReference type="InterPro" id="IPR001878">
    <property type="entry name" value="Znf_CCHC"/>
</dbReference>
<proteinExistence type="predicted"/>
<dbReference type="PANTHER" id="PTHR46259:SF1">
    <property type="entry name" value="ZINC FINGER CCHC-TYPE AND RNA-BINDING MOTIF-CONTAINING PROTEIN 1"/>
    <property type="match status" value="1"/>
</dbReference>
<keyword evidence="7" id="KW-1185">Reference proteome</keyword>
<dbReference type="Gene3D" id="4.10.60.10">
    <property type="entry name" value="Zinc finger, CCHC-type"/>
    <property type="match status" value="1"/>
</dbReference>
<feature type="domain" description="RRM" evidence="4">
    <location>
        <begin position="1"/>
        <end position="47"/>
    </location>
</feature>
<keyword evidence="1 3" id="KW-0694">RNA-binding</keyword>
<organism evidence="6 7">
    <name type="scientific">Eumeta variegata</name>
    <name type="common">Bagworm moth</name>
    <name type="synonym">Eumeta japonica</name>
    <dbReference type="NCBI Taxonomy" id="151549"/>
    <lineage>
        <taxon>Eukaryota</taxon>
        <taxon>Metazoa</taxon>
        <taxon>Ecdysozoa</taxon>
        <taxon>Arthropoda</taxon>
        <taxon>Hexapoda</taxon>
        <taxon>Insecta</taxon>
        <taxon>Pterygota</taxon>
        <taxon>Neoptera</taxon>
        <taxon>Endopterygota</taxon>
        <taxon>Lepidoptera</taxon>
        <taxon>Glossata</taxon>
        <taxon>Ditrysia</taxon>
        <taxon>Tineoidea</taxon>
        <taxon>Psychidae</taxon>
        <taxon>Oiketicinae</taxon>
        <taxon>Eumeta</taxon>
    </lineage>
</organism>
<keyword evidence="2" id="KW-0863">Zinc-finger</keyword>
<dbReference type="InterPro" id="IPR044598">
    <property type="entry name" value="ZCRB1"/>
</dbReference>
<dbReference type="GO" id="GO:0000398">
    <property type="term" value="P:mRNA splicing, via spliceosome"/>
    <property type="evidence" value="ECO:0007669"/>
    <property type="project" value="InterPro"/>
</dbReference>
<keyword evidence="2" id="KW-0862">Zinc</keyword>
<dbReference type="OrthoDB" id="267048at2759"/>
<dbReference type="InterPro" id="IPR012677">
    <property type="entry name" value="Nucleotide-bd_a/b_plait_sf"/>
</dbReference>
<sequence>MKDSKWRTSKGVAFILYLQVEDAQKCVQEMNNKEVFGRTLKCSIAKDNGRAAEFIRKKTYPDKSICYECGNEGHLSYVCPINTLGAREPPPKKAKKKKITDEEKMLSEYLNLDICELNDVETIDTAIKIEQLKKETEEYRYQVATGNYEVNPDVHVKRKKIRKNSYFSDEEDVEE</sequence>
<accession>A0A4C1YBK3</accession>
<dbReference type="AlphaFoldDB" id="A0A4C1YBK3"/>
<evidence type="ECO:0000259" key="4">
    <source>
        <dbReference type="PROSITE" id="PS50102"/>
    </source>
</evidence>
<dbReference type="Pfam" id="PF00076">
    <property type="entry name" value="RRM_1"/>
    <property type="match status" value="1"/>
</dbReference>
<reference evidence="6 7" key="1">
    <citation type="journal article" date="2019" name="Commun. Biol.">
        <title>The bagworm genome reveals a unique fibroin gene that provides high tensile strength.</title>
        <authorList>
            <person name="Kono N."/>
            <person name="Nakamura H."/>
            <person name="Ohtoshi R."/>
            <person name="Tomita M."/>
            <person name="Numata K."/>
            <person name="Arakawa K."/>
        </authorList>
    </citation>
    <scope>NUCLEOTIDE SEQUENCE [LARGE SCALE GENOMIC DNA]</scope>
</reference>
<dbReference type="GO" id="GO:0005689">
    <property type="term" value="C:U12-type spliceosomal complex"/>
    <property type="evidence" value="ECO:0007669"/>
    <property type="project" value="InterPro"/>
</dbReference>
<evidence type="ECO:0000256" key="3">
    <source>
        <dbReference type="PROSITE-ProRule" id="PRU00176"/>
    </source>
</evidence>
<evidence type="ECO:0000256" key="2">
    <source>
        <dbReference type="PROSITE-ProRule" id="PRU00047"/>
    </source>
</evidence>